<dbReference type="PANTHER" id="PTHR10351">
    <property type="entry name" value="TRANSCRIPTION FACTOR BTF3 FAMILY MEMBER"/>
    <property type="match status" value="1"/>
</dbReference>
<keyword evidence="9 11" id="KW-0804">Transcription</keyword>
<keyword evidence="15" id="KW-1185">Reference proteome</keyword>
<evidence type="ECO:0000256" key="6">
    <source>
        <dbReference type="ARBA" id="ARBA00022490"/>
    </source>
</evidence>
<comment type="caution">
    <text evidence="14">The sequence shown here is derived from an EMBL/GenBank/DDBJ whole genome shotgun (WGS) entry which is preliminary data.</text>
</comment>
<accession>A0A8H7BX13</accession>
<dbReference type="InterPro" id="IPR038187">
    <property type="entry name" value="NAC_A/B_dom_sf"/>
</dbReference>
<evidence type="ECO:0000256" key="3">
    <source>
        <dbReference type="ARBA" id="ARBA00005296"/>
    </source>
</evidence>
<keyword evidence="5" id="KW-0813">Transport</keyword>
<sequence length="166" mass="18092">MNNEKLAKLQAQVRIGGKGTPRRKVKKVTKSSGGDDRKLQAALQKLGVQPLAGIGEVNMFKDDGKVIHFAAPRVQAAVNANTFAIHGRPVEKDLTELIPGILQQMGPESLASLRKLAEAYQAAQGGSTEGEDDDEIPDLVESFENADVKEKEEEKKKEEEEEEKTA</sequence>
<evidence type="ECO:0000313" key="14">
    <source>
        <dbReference type="EMBL" id="KAF7728765.1"/>
    </source>
</evidence>
<feature type="region of interest" description="Disordered" evidence="12">
    <location>
        <begin position="122"/>
        <end position="166"/>
    </location>
</feature>
<dbReference type="PROSITE" id="PS51151">
    <property type="entry name" value="NAC_AB"/>
    <property type="match status" value="1"/>
</dbReference>
<evidence type="ECO:0000256" key="5">
    <source>
        <dbReference type="ARBA" id="ARBA00022448"/>
    </source>
</evidence>
<dbReference type="Pfam" id="PF01849">
    <property type="entry name" value="NAC"/>
    <property type="match status" value="1"/>
</dbReference>
<dbReference type="InterPro" id="IPR039370">
    <property type="entry name" value="BTF3"/>
</dbReference>
<feature type="compositionally biased region" description="Acidic residues" evidence="12">
    <location>
        <begin position="129"/>
        <end position="138"/>
    </location>
</feature>
<protein>
    <recommendedName>
        <fullName evidence="4 11">Nascent polypeptide-associated complex subunit beta</fullName>
    </recommendedName>
</protein>
<dbReference type="GO" id="GO:0015031">
    <property type="term" value="P:protein transport"/>
    <property type="evidence" value="ECO:0007669"/>
    <property type="project" value="UniProtKB-KW"/>
</dbReference>
<evidence type="ECO:0000256" key="7">
    <source>
        <dbReference type="ARBA" id="ARBA00022927"/>
    </source>
</evidence>
<dbReference type="OrthoDB" id="8033832at2759"/>
<dbReference type="FunFam" id="2.20.70.30:FF:000003">
    <property type="entry name" value="Nascent polypeptide-associated complex subunit beta"/>
    <property type="match status" value="1"/>
</dbReference>
<keyword evidence="10" id="KW-0539">Nucleus</keyword>
<keyword evidence="7" id="KW-0653">Protein transport</keyword>
<comment type="subunit">
    <text evidence="11">Part of the nascent polypeptide-associated complex (NAC).</text>
</comment>
<evidence type="ECO:0000256" key="4">
    <source>
        <dbReference type="ARBA" id="ARBA00022192"/>
    </source>
</evidence>
<dbReference type="Proteomes" id="UP000605846">
    <property type="component" value="Unassembled WGS sequence"/>
</dbReference>
<dbReference type="SMART" id="SM01407">
    <property type="entry name" value="NAC"/>
    <property type="match status" value="1"/>
</dbReference>
<organism evidence="14 15">
    <name type="scientific">Apophysomyces ossiformis</name>
    <dbReference type="NCBI Taxonomy" id="679940"/>
    <lineage>
        <taxon>Eukaryota</taxon>
        <taxon>Fungi</taxon>
        <taxon>Fungi incertae sedis</taxon>
        <taxon>Mucoromycota</taxon>
        <taxon>Mucoromycotina</taxon>
        <taxon>Mucoromycetes</taxon>
        <taxon>Mucorales</taxon>
        <taxon>Mucorineae</taxon>
        <taxon>Mucoraceae</taxon>
        <taxon>Apophysomyces</taxon>
    </lineage>
</organism>
<reference evidence="14" key="1">
    <citation type="submission" date="2020-01" db="EMBL/GenBank/DDBJ databases">
        <title>Genome Sequencing of Three Apophysomyces-Like Fungal Strains Confirms a Novel Fungal Genus in the Mucoromycota with divergent Burkholderia-like Endosymbiotic Bacteria.</title>
        <authorList>
            <person name="Stajich J.E."/>
            <person name="Macias A.M."/>
            <person name="Carter-House D."/>
            <person name="Lovett B."/>
            <person name="Kasson L.R."/>
            <person name="Berry K."/>
            <person name="Grigoriev I."/>
            <person name="Chang Y."/>
            <person name="Spatafora J."/>
            <person name="Kasson M.T."/>
        </authorList>
    </citation>
    <scope>NUCLEOTIDE SEQUENCE</scope>
    <source>
        <strain evidence="14">NRRL A-21654</strain>
    </source>
</reference>
<evidence type="ECO:0000256" key="11">
    <source>
        <dbReference type="RuleBase" id="RU361272"/>
    </source>
</evidence>
<dbReference type="GO" id="GO:0005737">
    <property type="term" value="C:cytoplasm"/>
    <property type="evidence" value="ECO:0007669"/>
    <property type="project" value="UniProtKB-SubCell"/>
</dbReference>
<evidence type="ECO:0000256" key="10">
    <source>
        <dbReference type="ARBA" id="ARBA00023242"/>
    </source>
</evidence>
<comment type="similarity">
    <text evidence="3 11">Belongs to the NAC-beta family.</text>
</comment>
<gene>
    <name evidence="14" type="primary">EGD1_2</name>
    <name evidence="14" type="ORF">EC973_005603</name>
</gene>
<dbReference type="EMBL" id="JABAYA010000032">
    <property type="protein sequence ID" value="KAF7728765.1"/>
    <property type="molecule type" value="Genomic_DNA"/>
</dbReference>
<evidence type="ECO:0000256" key="1">
    <source>
        <dbReference type="ARBA" id="ARBA00004123"/>
    </source>
</evidence>
<dbReference type="InterPro" id="IPR002715">
    <property type="entry name" value="Nas_poly-pep-assoc_cplx_dom"/>
</dbReference>
<evidence type="ECO:0000256" key="8">
    <source>
        <dbReference type="ARBA" id="ARBA00023015"/>
    </source>
</evidence>
<evidence type="ECO:0000313" key="15">
    <source>
        <dbReference type="Proteomes" id="UP000605846"/>
    </source>
</evidence>
<name>A0A8H7BX13_9FUNG</name>
<keyword evidence="6" id="KW-0963">Cytoplasm</keyword>
<dbReference type="Gene3D" id="2.20.70.30">
    <property type="entry name" value="Nascent polypeptide-associated complex domain"/>
    <property type="match status" value="1"/>
</dbReference>
<evidence type="ECO:0000256" key="2">
    <source>
        <dbReference type="ARBA" id="ARBA00004496"/>
    </source>
</evidence>
<feature type="compositionally biased region" description="Basic and acidic residues" evidence="12">
    <location>
        <begin position="146"/>
        <end position="166"/>
    </location>
</feature>
<keyword evidence="8 11" id="KW-0805">Transcription regulation</keyword>
<dbReference type="CDD" id="cd22055">
    <property type="entry name" value="NAC_BTF3"/>
    <property type="match status" value="1"/>
</dbReference>
<dbReference type="GO" id="GO:0005634">
    <property type="term" value="C:nucleus"/>
    <property type="evidence" value="ECO:0007669"/>
    <property type="project" value="UniProtKB-SubCell"/>
</dbReference>
<feature type="domain" description="NAC-A/B" evidence="13">
    <location>
        <begin position="33"/>
        <end position="98"/>
    </location>
</feature>
<evidence type="ECO:0000256" key="12">
    <source>
        <dbReference type="SAM" id="MobiDB-lite"/>
    </source>
</evidence>
<evidence type="ECO:0000256" key="9">
    <source>
        <dbReference type="ARBA" id="ARBA00023163"/>
    </source>
</evidence>
<evidence type="ECO:0000259" key="13">
    <source>
        <dbReference type="PROSITE" id="PS51151"/>
    </source>
</evidence>
<dbReference type="AlphaFoldDB" id="A0A8H7BX13"/>
<comment type="subcellular location">
    <subcellularLocation>
        <location evidence="2">Cytoplasm</location>
    </subcellularLocation>
    <subcellularLocation>
        <location evidence="1">Nucleus</location>
    </subcellularLocation>
</comment>
<proteinExistence type="inferred from homology"/>